<feature type="transmembrane region" description="Helical" evidence="12">
    <location>
        <begin position="7"/>
        <end position="25"/>
    </location>
</feature>
<dbReference type="RefSeq" id="WP_094883791.1">
    <property type="nucleotide sequence ID" value="NZ_NPMS01000001.1"/>
</dbReference>
<evidence type="ECO:0008006" key="15">
    <source>
        <dbReference type="Google" id="ProtNLM"/>
    </source>
</evidence>
<evidence type="ECO:0000256" key="2">
    <source>
        <dbReference type="ARBA" id="ARBA00022475"/>
    </source>
</evidence>
<proteinExistence type="predicted"/>
<evidence type="ECO:0000256" key="10">
    <source>
        <dbReference type="ARBA" id="ARBA00023157"/>
    </source>
</evidence>
<dbReference type="GO" id="GO:0016491">
    <property type="term" value="F:oxidoreductase activity"/>
    <property type="evidence" value="ECO:0007669"/>
    <property type="project" value="UniProtKB-KW"/>
</dbReference>
<dbReference type="Pfam" id="PF02628">
    <property type="entry name" value="COX15-CtaA"/>
    <property type="match status" value="1"/>
</dbReference>
<dbReference type="PANTHER" id="PTHR35457:SF1">
    <property type="entry name" value="HEME A SYNTHASE"/>
    <property type="match status" value="1"/>
</dbReference>
<keyword evidence="10" id="KW-1015">Disulfide bond</keyword>
<comment type="caution">
    <text evidence="13">The sequence shown here is derived from an EMBL/GenBank/DDBJ whole genome shotgun (WGS) entry which is preliminary data.</text>
</comment>
<dbReference type="Proteomes" id="UP000216498">
    <property type="component" value="Unassembled WGS sequence"/>
</dbReference>
<keyword evidence="3 12" id="KW-0812">Transmembrane</keyword>
<evidence type="ECO:0000256" key="12">
    <source>
        <dbReference type="SAM" id="Phobius"/>
    </source>
</evidence>
<dbReference type="EMBL" id="NPMS01000001">
    <property type="protein sequence ID" value="OZU90194.1"/>
    <property type="molecule type" value="Genomic_DNA"/>
</dbReference>
<evidence type="ECO:0000256" key="5">
    <source>
        <dbReference type="ARBA" id="ARBA00022989"/>
    </source>
</evidence>
<dbReference type="OrthoDB" id="9816428at2"/>
<organism evidence="13 14">
    <name type="scientific">Virgibacillus indicus</name>
    <dbReference type="NCBI Taxonomy" id="2024554"/>
    <lineage>
        <taxon>Bacteria</taxon>
        <taxon>Bacillati</taxon>
        <taxon>Bacillota</taxon>
        <taxon>Bacilli</taxon>
        <taxon>Bacillales</taxon>
        <taxon>Bacillaceae</taxon>
        <taxon>Virgibacillus</taxon>
    </lineage>
</organism>
<evidence type="ECO:0000256" key="3">
    <source>
        <dbReference type="ARBA" id="ARBA00022692"/>
    </source>
</evidence>
<feature type="transmembrane region" description="Helical" evidence="12">
    <location>
        <begin position="260"/>
        <end position="280"/>
    </location>
</feature>
<keyword evidence="6" id="KW-0560">Oxidoreductase</keyword>
<keyword evidence="2" id="KW-1003">Cell membrane</keyword>
<evidence type="ECO:0000256" key="4">
    <source>
        <dbReference type="ARBA" id="ARBA00022723"/>
    </source>
</evidence>
<keyword evidence="8" id="KW-0350">Heme biosynthesis</keyword>
<dbReference type="PANTHER" id="PTHR35457">
    <property type="entry name" value="HEME A SYNTHASE"/>
    <property type="match status" value="1"/>
</dbReference>
<keyword evidence="9 12" id="KW-0472">Membrane</keyword>
<protein>
    <recommendedName>
        <fullName evidence="15">Heme A synthase</fullName>
    </recommendedName>
</protein>
<dbReference type="AlphaFoldDB" id="A0A265NFG1"/>
<comment type="pathway">
    <text evidence="11">Porphyrin-containing compound metabolism.</text>
</comment>
<name>A0A265NFG1_9BACI</name>
<dbReference type="GO" id="GO:0016020">
    <property type="term" value="C:membrane"/>
    <property type="evidence" value="ECO:0007669"/>
    <property type="project" value="UniProtKB-SubCell"/>
</dbReference>
<evidence type="ECO:0000256" key="7">
    <source>
        <dbReference type="ARBA" id="ARBA00023004"/>
    </source>
</evidence>
<keyword evidence="7" id="KW-0408">Iron</keyword>
<evidence type="ECO:0000313" key="13">
    <source>
        <dbReference type="EMBL" id="OZU90194.1"/>
    </source>
</evidence>
<sequence>MSKERLAFATVILTYFLIVFGGYVASSESGMGCGPEWPLCNGEVIPELSGDTLIEFGHRVIGAVLFILTIILFAKVRKENNQLANKVANWMLSLLTLQLIMGAIVVFYHLPSSIITLHLLIAMIFLAMLIWFWRYKDPSASFKHNHGIALKKHLNILITLLFITIGIGAFIKHQHYGLACGWLDCGNTMLPGSLPELLQFIHRLLALISSLYILFIAYKAFSINYIALKSRMILALLVVFTQLIIGIMTIVSFISLSFAVLHLAAAALLFAILAEARITIGK</sequence>
<reference evidence="13 14" key="1">
    <citation type="submission" date="2017-08" db="EMBL/GenBank/DDBJ databases">
        <title>Virgibacillus indicus sp. nov. and Virgibacillus profoundi sp. nov, two moderately halophilic bacteria isolated from marine sediment by using the Microfluidic Streak Plate.</title>
        <authorList>
            <person name="Xu B."/>
            <person name="Hu B."/>
            <person name="Wang J."/>
            <person name="Zhu Y."/>
            <person name="Huang L."/>
            <person name="Du W."/>
            <person name="Huang Y."/>
        </authorList>
    </citation>
    <scope>NUCLEOTIDE SEQUENCE [LARGE SCALE GENOMIC DNA]</scope>
    <source>
        <strain evidence="13 14">IO3-P2-C2</strain>
    </source>
</reference>
<dbReference type="InterPro" id="IPR003780">
    <property type="entry name" value="COX15/CtaA_fam"/>
</dbReference>
<evidence type="ECO:0000256" key="8">
    <source>
        <dbReference type="ARBA" id="ARBA00023133"/>
    </source>
</evidence>
<comment type="subcellular location">
    <subcellularLocation>
        <location evidence="1">Membrane</location>
        <topology evidence="1">Multi-pass membrane protein</topology>
    </subcellularLocation>
</comment>
<feature type="transmembrane region" description="Helical" evidence="12">
    <location>
        <begin position="56"/>
        <end position="76"/>
    </location>
</feature>
<feature type="transmembrane region" description="Helical" evidence="12">
    <location>
        <begin position="233"/>
        <end position="254"/>
    </location>
</feature>
<dbReference type="InterPro" id="IPR050450">
    <property type="entry name" value="COX15/CtaA_HemeA_synthase"/>
</dbReference>
<feature type="transmembrane region" description="Helical" evidence="12">
    <location>
        <begin position="200"/>
        <end position="221"/>
    </location>
</feature>
<evidence type="ECO:0000256" key="1">
    <source>
        <dbReference type="ARBA" id="ARBA00004141"/>
    </source>
</evidence>
<dbReference type="GO" id="GO:0046872">
    <property type="term" value="F:metal ion binding"/>
    <property type="evidence" value="ECO:0007669"/>
    <property type="project" value="UniProtKB-KW"/>
</dbReference>
<dbReference type="GO" id="GO:0006784">
    <property type="term" value="P:heme A biosynthetic process"/>
    <property type="evidence" value="ECO:0007669"/>
    <property type="project" value="InterPro"/>
</dbReference>
<keyword evidence="5 12" id="KW-1133">Transmembrane helix</keyword>
<feature type="transmembrane region" description="Helical" evidence="12">
    <location>
        <begin position="88"/>
        <end position="108"/>
    </location>
</feature>
<evidence type="ECO:0000256" key="6">
    <source>
        <dbReference type="ARBA" id="ARBA00023002"/>
    </source>
</evidence>
<keyword evidence="14" id="KW-1185">Reference proteome</keyword>
<evidence type="ECO:0000256" key="11">
    <source>
        <dbReference type="ARBA" id="ARBA00023444"/>
    </source>
</evidence>
<feature type="transmembrane region" description="Helical" evidence="12">
    <location>
        <begin position="154"/>
        <end position="171"/>
    </location>
</feature>
<gene>
    <name evidence="13" type="ORF">CIL03_03360</name>
</gene>
<evidence type="ECO:0000313" key="14">
    <source>
        <dbReference type="Proteomes" id="UP000216498"/>
    </source>
</evidence>
<evidence type="ECO:0000256" key="9">
    <source>
        <dbReference type="ARBA" id="ARBA00023136"/>
    </source>
</evidence>
<accession>A0A265NFG1</accession>
<keyword evidence="4" id="KW-0479">Metal-binding</keyword>
<feature type="transmembrane region" description="Helical" evidence="12">
    <location>
        <begin position="114"/>
        <end position="133"/>
    </location>
</feature>